<feature type="signal peptide" evidence="1">
    <location>
        <begin position="1"/>
        <end position="29"/>
    </location>
</feature>
<organism evidence="2 3">
    <name type="scientific">Apodospora peruviana</name>
    <dbReference type="NCBI Taxonomy" id="516989"/>
    <lineage>
        <taxon>Eukaryota</taxon>
        <taxon>Fungi</taxon>
        <taxon>Dikarya</taxon>
        <taxon>Ascomycota</taxon>
        <taxon>Pezizomycotina</taxon>
        <taxon>Sordariomycetes</taxon>
        <taxon>Sordariomycetidae</taxon>
        <taxon>Sordariales</taxon>
        <taxon>Lasiosphaeriaceae</taxon>
        <taxon>Apodospora</taxon>
    </lineage>
</organism>
<comment type="caution">
    <text evidence="2">The sequence shown here is derived from an EMBL/GenBank/DDBJ whole genome shotgun (WGS) entry which is preliminary data.</text>
</comment>
<protein>
    <submittedName>
        <fullName evidence="2">Uncharacterized protein</fullName>
    </submittedName>
</protein>
<accession>A0AAE0M838</accession>
<gene>
    <name evidence="2" type="ORF">B0H66DRAFT_590132</name>
</gene>
<keyword evidence="3" id="KW-1185">Reference proteome</keyword>
<dbReference type="AlphaFoldDB" id="A0AAE0M838"/>
<evidence type="ECO:0000256" key="1">
    <source>
        <dbReference type="SAM" id="SignalP"/>
    </source>
</evidence>
<reference evidence="2" key="1">
    <citation type="journal article" date="2023" name="Mol. Phylogenet. Evol.">
        <title>Genome-scale phylogeny and comparative genomics of the fungal order Sordariales.</title>
        <authorList>
            <person name="Hensen N."/>
            <person name="Bonometti L."/>
            <person name="Westerberg I."/>
            <person name="Brannstrom I.O."/>
            <person name="Guillou S."/>
            <person name="Cros-Aarteil S."/>
            <person name="Calhoun S."/>
            <person name="Haridas S."/>
            <person name="Kuo A."/>
            <person name="Mondo S."/>
            <person name="Pangilinan J."/>
            <person name="Riley R."/>
            <person name="LaButti K."/>
            <person name="Andreopoulos B."/>
            <person name="Lipzen A."/>
            <person name="Chen C."/>
            <person name="Yan M."/>
            <person name="Daum C."/>
            <person name="Ng V."/>
            <person name="Clum A."/>
            <person name="Steindorff A."/>
            <person name="Ohm R.A."/>
            <person name="Martin F."/>
            <person name="Silar P."/>
            <person name="Natvig D.O."/>
            <person name="Lalanne C."/>
            <person name="Gautier V."/>
            <person name="Ament-Velasquez S.L."/>
            <person name="Kruys A."/>
            <person name="Hutchinson M.I."/>
            <person name="Powell A.J."/>
            <person name="Barry K."/>
            <person name="Miller A.N."/>
            <person name="Grigoriev I.V."/>
            <person name="Debuchy R."/>
            <person name="Gladieux P."/>
            <person name="Hiltunen Thoren M."/>
            <person name="Johannesson H."/>
        </authorList>
    </citation>
    <scope>NUCLEOTIDE SEQUENCE</scope>
    <source>
        <strain evidence="2">CBS 118394</strain>
    </source>
</reference>
<dbReference type="Proteomes" id="UP001283341">
    <property type="component" value="Unassembled WGS sequence"/>
</dbReference>
<feature type="chain" id="PRO_5042244562" evidence="1">
    <location>
        <begin position="30"/>
        <end position="272"/>
    </location>
</feature>
<reference evidence="2" key="2">
    <citation type="submission" date="2023-06" db="EMBL/GenBank/DDBJ databases">
        <authorList>
            <consortium name="Lawrence Berkeley National Laboratory"/>
            <person name="Haridas S."/>
            <person name="Hensen N."/>
            <person name="Bonometti L."/>
            <person name="Westerberg I."/>
            <person name="Brannstrom I.O."/>
            <person name="Guillou S."/>
            <person name="Cros-Aarteil S."/>
            <person name="Calhoun S."/>
            <person name="Kuo A."/>
            <person name="Mondo S."/>
            <person name="Pangilinan J."/>
            <person name="Riley R."/>
            <person name="Labutti K."/>
            <person name="Andreopoulos B."/>
            <person name="Lipzen A."/>
            <person name="Chen C."/>
            <person name="Yanf M."/>
            <person name="Daum C."/>
            <person name="Ng V."/>
            <person name="Clum A."/>
            <person name="Steindorff A."/>
            <person name="Ohm R."/>
            <person name="Martin F."/>
            <person name="Silar P."/>
            <person name="Natvig D."/>
            <person name="Lalanne C."/>
            <person name="Gautier V."/>
            <person name="Ament-Velasquez S.L."/>
            <person name="Kruys A."/>
            <person name="Hutchinson M.I."/>
            <person name="Powell A.J."/>
            <person name="Barry K."/>
            <person name="Miller A.N."/>
            <person name="Grigoriev I.V."/>
            <person name="Debuchy R."/>
            <person name="Gladieux P."/>
            <person name="Thoren M.H."/>
            <person name="Johannesson H."/>
        </authorList>
    </citation>
    <scope>NUCLEOTIDE SEQUENCE</scope>
    <source>
        <strain evidence="2">CBS 118394</strain>
    </source>
</reference>
<keyword evidence="1" id="KW-0732">Signal</keyword>
<evidence type="ECO:0000313" key="2">
    <source>
        <dbReference type="EMBL" id="KAK3322385.1"/>
    </source>
</evidence>
<evidence type="ECO:0000313" key="3">
    <source>
        <dbReference type="Proteomes" id="UP001283341"/>
    </source>
</evidence>
<proteinExistence type="predicted"/>
<dbReference type="EMBL" id="JAUEDM010000003">
    <property type="protein sequence ID" value="KAK3322385.1"/>
    <property type="molecule type" value="Genomic_DNA"/>
</dbReference>
<sequence>MSLFCPAAALLRWLSIILLIYLTMTPARAQQNATRGSDSTDAEPPAAVTRVVQVFYIDERVYEGLPYTLFHRDSGSVVGVDADRTTYVITTTRVDQRPRPTHSRVDNVTTGIPTLVSSQRHDHMANGTGQPSTITQGPATFMFTGTRFGPNHTVFVSSSRSRLTETRVNQCSLNGTVAAACNLTYVGDVWYTSNADWNGTYSTYSYNWTSGDRFGFASVTITQGAELLAEASPTASGMPNAAVGKLLLAGDALRGVLLLGTGIALGVMVLMF</sequence>
<name>A0AAE0M838_9PEZI</name>